<evidence type="ECO:0000259" key="2">
    <source>
        <dbReference type="Pfam" id="PF14501"/>
    </source>
</evidence>
<dbReference type="EMBL" id="JAARRM010000006">
    <property type="protein sequence ID" value="MBC1522315.1"/>
    <property type="molecule type" value="Genomic_DNA"/>
</dbReference>
<comment type="caution">
    <text evidence="3">The sequence shown here is derived from an EMBL/GenBank/DDBJ whole genome shotgun (WGS) entry which is preliminary data.</text>
</comment>
<protein>
    <submittedName>
        <fullName evidence="3">GHKL domain-containing protein</fullName>
    </submittedName>
</protein>
<keyword evidence="1" id="KW-1133">Transmembrane helix</keyword>
<keyword evidence="1" id="KW-0812">Transmembrane</keyword>
<proteinExistence type="predicted"/>
<dbReference type="Pfam" id="PF14501">
    <property type="entry name" value="HATPase_c_5"/>
    <property type="match status" value="1"/>
</dbReference>
<name>A0A841ZT26_9LIST</name>
<feature type="domain" description="Sensor histidine kinase NatK-like C-terminal" evidence="2">
    <location>
        <begin position="271"/>
        <end position="353"/>
    </location>
</feature>
<dbReference type="InterPro" id="IPR032834">
    <property type="entry name" value="NatK-like_C"/>
</dbReference>
<dbReference type="GO" id="GO:0042802">
    <property type="term" value="F:identical protein binding"/>
    <property type="evidence" value="ECO:0007669"/>
    <property type="project" value="TreeGrafter"/>
</dbReference>
<feature type="transmembrane region" description="Helical" evidence="1">
    <location>
        <begin position="137"/>
        <end position="154"/>
    </location>
</feature>
<dbReference type="InterPro" id="IPR036890">
    <property type="entry name" value="HATPase_C_sf"/>
</dbReference>
<dbReference type="PANTHER" id="PTHR40448">
    <property type="entry name" value="TWO-COMPONENT SENSOR HISTIDINE KINASE"/>
    <property type="match status" value="1"/>
</dbReference>
<feature type="transmembrane region" description="Helical" evidence="1">
    <location>
        <begin position="106"/>
        <end position="125"/>
    </location>
</feature>
<feature type="transmembrane region" description="Helical" evidence="1">
    <location>
        <begin position="6"/>
        <end position="24"/>
    </location>
</feature>
<reference evidence="3 4" key="1">
    <citation type="submission" date="2020-03" db="EMBL/GenBank/DDBJ databases">
        <title>Soil Listeria distribution.</title>
        <authorList>
            <person name="Liao J."/>
            <person name="Wiedmann M."/>
        </authorList>
    </citation>
    <scope>NUCLEOTIDE SEQUENCE [LARGE SCALE GENOMIC DNA]</scope>
    <source>
        <strain evidence="3 4">FSL L7-1507</strain>
    </source>
</reference>
<gene>
    <name evidence="3" type="ORF">HB912_11725</name>
</gene>
<dbReference type="Gene3D" id="3.30.565.10">
    <property type="entry name" value="Histidine kinase-like ATPase, C-terminal domain"/>
    <property type="match status" value="1"/>
</dbReference>
<organism evidence="3 4">
    <name type="scientific">Listeria aquatica</name>
    <dbReference type="NCBI Taxonomy" id="1494960"/>
    <lineage>
        <taxon>Bacteria</taxon>
        <taxon>Bacillati</taxon>
        <taxon>Bacillota</taxon>
        <taxon>Bacilli</taxon>
        <taxon>Bacillales</taxon>
        <taxon>Listeriaceae</taxon>
        <taxon>Listeria</taxon>
    </lineage>
</organism>
<accession>A0A841ZT26</accession>
<evidence type="ECO:0000313" key="4">
    <source>
        <dbReference type="Proteomes" id="UP000559885"/>
    </source>
</evidence>
<keyword evidence="1" id="KW-0472">Membrane</keyword>
<dbReference type="SUPFAM" id="SSF55874">
    <property type="entry name" value="ATPase domain of HSP90 chaperone/DNA topoisomerase II/histidine kinase"/>
    <property type="match status" value="1"/>
</dbReference>
<dbReference type="PANTHER" id="PTHR40448:SF1">
    <property type="entry name" value="TWO-COMPONENT SENSOR HISTIDINE KINASE"/>
    <property type="match status" value="1"/>
</dbReference>
<dbReference type="AlphaFoldDB" id="A0A841ZT26"/>
<feature type="transmembrane region" description="Helical" evidence="1">
    <location>
        <begin position="31"/>
        <end position="52"/>
    </location>
</feature>
<feature type="transmembrane region" description="Helical" evidence="1">
    <location>
        <begin position="64"/>
        <end position="86"/>
    </location>
</feature>
<evidence type="ECO:0000256" key="1">
    <source>
        <dbReference type="SAM" id="Phobius"/>
    </source>
</evidence>
<sequence length="380" mass="44075">MNYLPFYLSAALFILSFFIVSLNMKSLGKNIIFFILTYTLSFLTAYITYNFIAPIVFQDDKVSIIFILIALNTLIAFNLSLFVLRLNQKFQFFSLSIDVSSKQKKVTLIFFIAWIVCSILLLLFASHAVLVNSLSDFLFFLNIIFGFSILYLYARMNLKNQELNSLNVIYKKELQKIQLTQELKHDFSGLLFSLSYQIMEKNNDAALEMINNLSSYMNTQLHSYFDSKLLRLQSPELLGLLITHFKKWETESIILKLEEIDELVVLPAMPTFDLVRCLNIILDNAFEAASTSTEKKINVRIKVESTYLLFEIKNSFAKNIDLESLSTRKRFSTKGNGRGQGLHILQEFIRREKDAYFEMEVTPQNMFRVLLTLPLQNKNV</sequence>
<dbReference type="Proteomes" id="UP000559885">
    <property type="component" value="Unassembled WGS sequence"/>
</dbReference>
<evidence type="ECO:0000313" key="3">
    <source>
        <dbReference type="EMBL" id="MBC1522315.1"/>
    </source>
</evidence>